<dbReference type="KEGG" id="mcau:MIT9_P0212"/>
<reference evidence="2" key="1">
    <citation type="journal article" date="2024" name="Int. J. Syst. Evol. Microbiol.">
        <title>Methylomarinovum tepidoasis sp. nov., a moderately thermophilic methanotroph of the family Methylothermaceae isolated from a deep-sea hydrothermal field.</title>
        <authorList>
            <person name="Hirayama H."/>
            <person name="Takaki Y."/>
            <person name="Abe M."/>
            <person name="Miyazaki M."/>
            <person name="Uematsu K."/>
            <person name="Matsui Y."/>
            <person name="Takai K."/>
        </authorList>
    </citation>
    <scope>NUCLEOTIDE SEQUENCE [LARGE SCALE GENOMIC DNA]</scope>
    <source>
        <strain evidence="2">IT-9</strain>
    </source>
</reference>
<dbReference type="EMBL" id="AP024714">
    <property type="protein sequence ID" value="BCX80638.1"/>
    <property type="molecule type" value="Genomic_DNA"/>
</dbReference>
<protein>
    <submittedName>
        <fullName evidence="1">Uncharacterized protein</fullName>
    </submittedName>
</protein>
<accession>A0AAU9BZG4</accession>
<sequence length="155" mass="17704">MTVRAYVSHVASNRFRLRIPDKRGLDDYFQALGQVLAARAEVSAVEVNPRTASVLLCHDGSLDLATLARQAREQGWFELDLAAPQHPSLDVLVSQQLRQFDDSLRRWSNARLNNPSLIFVFFTIFLFRELAKGHVAPPALTLLWYLYELLNRPRS</sequence>
<proteinExistence type="predicted"/>
<keyword evidence="2" id="KW-1185">Reference proteome</keyword>
<evidence type="ECO:0000313" key="2">
    <source>
        <dbReference type="Proteomes" id="UP001321825"/>
    </source>
</evidence>
<name>A0AAU9BZG4_9GAMM</name>
<gene>
    <name evidence="1" type="ORF">MIT9_P0212</name>
</gene>
<dbReference type="Proteomes" id="UP001321825">
    <property type="component" value="Chromosome"/>
</dbReference>
<evidence type="ECO:0000313" key="1">
    <source>
        <dbReference type="EMBL" id="BCX80638.1"/>
    </source>
</evidence>
<organism evidence="1 2">
    <name type="scientific">Methylomarinovum caldicuralii</name>
    <dbReference type="NCBI Taxonomy" id="438856"/>
    <lineage>
        <taxon>Bacteria</taxon>
        <taxon>Pseudomonadati</taxon>
        <taxon>Pseudomonadota</taxon>
        <taxon>Gammaproteobacteria</taxon>
        <taxon>Methylococcales</taxon>
        <taxon>Methylothermaceae</taxon>
        <taxon>Methylomarinovum</taxon>
    </lineage>
</organism>
<dbReference type="AlphaFoldDB" id="A0AAU9BZG4"/>
<dbReference type="RefSeq" id="WP_317705603.1">
    <property type="nucleotide sequence ID" value="NZ_AP024714.1"/>
</dbReference>